<proteinExistence type="predicted"/>
<protein>
    <submittedName>
        <fullName evidence="1">DUF2515 family protein</fullName>
    </submittedName>
</protein>
<dbReference type="Pfam" id="PF10720">
    <property type="entry name" value="DUF2515"/>
    <property type="match status" value="1"/>
</dbReference>
<keyword evidence="2" id="KW-1185">Reference proteome</keyword>
<comment type="caution">
    <text evidence="1">The sequence shown here is derived from an EMBL/GenBank/DDBJ whole genome shotgun (WGS) entry which is preliminary data.</text>
</comment>
<sequence>MHLRWQDQDYLYYITNRTRKHNIDNISRTKAYQHFYFDFPEIKWALIASVVSRNAGWNMTDLHLAPYKKMLGEAERKRLFMTYERANWLIFSDAFPQLIVYQLSIQHDYPLFYLLRKLRVSTFMIREWEHFWQTNNKDRLMIALIINEQNVIQAPVISQSFFRKKVFLSLPYMLQNALMLNAVILPTHSGELYGAFVHHFTDVTNRITLGKQLANQIFHPELYSKLIKFVLSVEHTGSRTDYEKFLDVTRPKGPMLRMVYPIIEHQDIIRNDWFYSGGMKKKWFKAVLAIPNEIGTSFYLKRKLLYAYYHLKNIVT</sequence>
<dbReference type="EMBL" id="JBDIML010000001">
    <property type="protein sequence ID" value="MEN2766208.1"/>
    <property type="molecule type" value="Genomic_DNA"/>
</dbReference>
<accession>A0ABU9XD63</accession>
<evidence type="ECO:0000313" key="2">
    <source>
        <dbReference type="Proteomes" id="UP001444625"/>
    </source>
</evidence>
<dbReference type="Proteomes" id="UP001444625">
    <property type="component" value="Unassembled WGS sequence"/>
</dbReference>
<dbReference type="RefSeq" id="WP_345823662.1">
    <property type="nucleotide sequence ID" value="NZ_JBDIML010000001.1"/>
</dbReference>
<dbReference type="InterPro" id="IPR019658">
    <property type="entry name" value="DUF2515"/>
</dbReference>
<organism evidence="1 2">
    <name type="scientific">Ornithinibacillus xuwenensis</name>
    <dbReference type="NCBI Taxonomy" id="3144668"/>
    <lineage>
        <taxon>Bacteria</taxon>
        <taxon>Bacillati</taxon>
        <taxon>Bacillota</taxon>
        <taxon>Bacilli</taxon>
        <taxon>Bacillales</taxon>
        <taxon>Bacillaceae</taxon>
        <taxon>Ornithinibacillus</taxon>
    </lineage>
</organism>
<gene>
    <name evidence="1" type="ORF">ABC228_03335</name>
</gene>
<name>A0ABU9XD63_9BACI</name>
<evidence type="ECO:0000313" key="1">
    <source>
        <dbReference type="EMBL" id="MEN2766208.1"/>
    </source>
</evidence>
<reference evidence="1 2" key="1">
    <citation type="submission" date="2024-05" db="EMBL/GenBank/DDBJ databases">
        <authorList>
            <person name="Haq I."/>
            <person name="Ullah Z."/>
            <person name="Ahmad R."/>
            <person name="Li M."/>
            <person name="Tong Y."/>
        </authorList>
    </citation>
    <scope>NUCLEOTIDE SEQUENCE [LARGE SCALE GENOMIC DNA]</scope>
    <source>
        <strain evidence="1 2">16A2E</strain>
    </source>
</reference>